<dbReference type="InterPro" id="IPR037523">
    <property type="entry name" value="VOC_core"/>
</dbReference>
<sequence length="140" mass="15254">MQQQIAVITLGISDLDRSKGFYRQGFGWAPVFENAEIAFYQMNGFVLGMWLKDALANDTRQHDLPSPGAVTLAHNVPSEGDVQKVMDRLVAAGATVLRAADAPPQGGRRGYVADPDGHVWEIAYNPTWPIDADGHVTFGM</sequence>
<evidence type="ECO:0000313" key="3">
    <source>
        <dbReference type="Proteomes" id="UP000183987"/>
    </source>
</evidence>
<accession>A0A1M4T7A1</accession>
<feature type="domain" description="VOC" evidence="1">
    <location>
        <begin position="4"/>
        <end position="125"/>
    </location>
</feature>
<evidence type="ECO:0000313" key="2">
    <source>
        <dbReference type="EMBL" id="SHE40137.1"/>
    </source>
</evidence>
<gene>
    <name evidence="2" type="ORF">SAMN05444339_101273</name>
</gene>
<dbReference type="EMBL" id="FQUE01000001">
    <property type="protein sequence ID" value="SHE40137.1"/>
    <property type="molecule type" value="Genomic_DNA"/>
</dbReference>
<reference evidence="3" key="1">
    <citation type="submission" date="2016-11" db="EMBL/GenBank/DDBJ databases">
        <authorList>
            <person name="Varghese N."/>
            <person name="Submissions S."/>
        </authorList>
    </citation>
    <scope>NUCLEOTIDE SEQUENCE [LARGE SCALE GENOMIC DNA]</scope>
    <source>
        <strain evidence="3">DSM 29326</strain>
    </source>
</reference>
<dbReference type="RefSeq" id="WP_072855401.1">
    <property type="nucleotide sequence ID" value="NZ_FQUE01000001.1"/>
</dbReference>
<dbReference type="PROSITE" id="PS51819">
    <property type="entry name" value="VOC"/>
    <property type="match status" value="1"/>
</dbReference>
<name>A0A1M4T7A1_LOKAT</name>
<dbReference type="PANTHER" id="PTHR36503">
    <property type="entry name" value="BLR2520 PROTEIN"/>
    <property type="match status" value="1"/>
</dbReference>
<dbReference type="OrthoDB" id="9798430at2"/>
<dbReference type="PANTHER" id="PTHR36503:SF1">
    <property type="entry name" value="BLR2520 PROTEIN"/>
    <property type="match status" value="1"/>
</dbReference>
<dbReference type="InterPro" id="IPR004360">
    <property type="entry name" value="Glyas_Fos-R_dOase_dom"/>
</dbReference>
<dbReference type="STRING" id="366533.SAMN05444339_101273"/>
<dbReference type="CDD" id="cd07251">
    <property type="entry name" value="VOC_like"/>
    <property type="match status" value="1"/>
</dbReference>
<dbReference type="Pfam" id="PF00903">
    <property type="entry name" value="Glyoxalase"/>
    <property type="match status" value="1"/>
</dbReference>
<proteinExistence type="predicted"/>
<protein>
    <recommendedName>
        <fullName evidence="1">VOC domain-containing protein</fullName>
    </recommendedName>
</protein>
<dbReference type="Proteomes" id="UP000183987">
    <property type="component" value="Unassembled WGS sequence"/>
</dbReference>
<dbReference type="SUPFAM" id="SSF54593">
    <property type="entry name" value="Glyoxalase/Bleomycin resistance protein/Dihydroxybiphenyl dioxygenase"/>
    <property type="match status" value="1"/>
</dbReference>
<organism evidence="2 3">
    <name type="scientific">Loktanella atrilutea</name>
    <dbReference type="NCBI Taxonomy" id="366533"/>
    <lineage>
        <taxon>Bacteria</taxon>
        <taxon>Pseudomonadati</taxon>
        <taxon>Pseudomonadota</taxon>
        <taxon>Alphaproteobacteria</taxon>
        <taxon>Rhodobacterales</taxon>
        <taxon>Roseobacteraceae</taxon>
        <taxon>Loktanella</taxon>
    </lineage>
</organism>
<dbReference type="AlphaFoldDB" id="A0A1M4T7A1"/>
<evidence type="ECO:0000259" key="1">
    <source>
        <dbReference type="PROSITE" id="PS51819"/>
    </source>
</evidence>
<dbReference type="InterPro" id="IPR029068">
    <property type="entry name" value="Glyas_Bleomycin-R_OHBP_Dase"/>
</dbReference>
<dbReference type="Gene3D" id="3.10.180.10">
    <property type="entry name" value="2,3-Dihydroxybiphenyl 1,2-Dioxygenase, domain 1"/>
    <property type="match status" value="1"/>
</dbReference>
<keyword evidence="3" id="KW-1185">Reference proteome</keyword>